<evidence type="ECO:0000313" key="3">
    <source>
        <dbReference type="WBParaSite" id="SVE_1495900.1"/>
    </source>
</evidence>
<evidence type="ECO:0000256" key="1">
    <source>
        <dbReference type="SAM" id="Phobius"/>
    </source>
</evidence>
<proteinExistence type="predicted"/>
<dbReference type="WBParaSite" id="SVE_1495900.1">
    <property type="protein sequence ID" value="SVE_1495900.1"/>
    <property type="gene ID" value="SVE_1495900"/>
</dbReference>
<keyword evidence="1" id="KW-0812">Transmembrane</keyword>
<keyword evidence="2" id="KW-1185">Reference proteome</keyword>
<keyword evidence="1" id="KW-0472">Membrane</keyword>
<accession>A0A0K0FT82</accession>
<protein>
    <submittedName>
        <fullName evidence="3">SCP domain-containing protein</fullName>
    </submittedName>
</protein>
<sequence length="149" mass="17984">MRIVGTIYLVTILFLYFDLTSQWAKFYYATRYRVANIRELPIYLCQFQICRKILEMKKIKVDEFYACREMLKAYRGIGRYPTFGSFQYIEIYSKVLTYQMYNSYVSPDKGAEFYIGDCACSDYKCEHFKAVCIYTYWFGYKVWGNHEMC</sequence>
<reference evidence="2" key="1">
    <citation type="submission" date="2014-07" db="EMBL/GenBank/DDBJ databases">
        <authorList>
            <person name="Martin A.A"/>
            <person name="De Silva N."/>
        </authorList>
    </citation>
    <scope>NUCLEOTIDE SEQUENCE</scope>
</reference>
<name>A0A0K0FT82_STRVS</name>
<feature type="transmembrane region" description="Helical" evidence="1">
    <location>
        <begin position="6"/>
        <end position="28"/>
    </location>
</feature>
<evidence type="ECO:0000313" key="2">
    <source>
        <dbReference type="Proteomes" id="UP000035680"/>
    </source>
</evidence>
<dbReference type="Proteomes" id="UP000035680">
    <property type="component" value="Unassembled WGS sequence"/>
</dbReference>
<organism evidence="2 3">
    <name type="scientific">Strongyloides venezuelensis</name>
    <name type="common">Threadworm</name>
    <dbReference type="NCBI Taxonomy" id="75913"/>
    <lineage>
        <taxon>Eukaryota</taxon>
        <taxon>Metazoa</taxon>
        <taxon>Ecdysozoa</taxon>
        <taxon>Nematoda</taxon>
        <taxon>Chromadorea</taxon>
        <taxon>Rhabditida</taxon>
        <taxon>Tylenchina</taxon>
        <taxon>Panagrolaimomorpha</taxon>
        <taxon>Strongyloidoidea</taxon>
        <taxon>Strongyloididae</taxon>
        <taxon>Strongyloides</taxon>
    </lineage>
</organism>
<dbReference type="AlphaFoldDB" id="A0A0K0FT82"/>
<reference evidence="3" key="2">
    <citation type="submission" date="2015-08" db="UniProtKB">
        <authorList>
            <consortium name="WormBaseParasite"/>
        </authorList>
    </citation>
    <scope>IDENTIFICATION</scope>
</reference>
<keyword evidence="1" id="KW-1133">Transmembrane helix</keyword>